<evidence type="ECO:0000259" key="1">
    <source>
        <dbReference type="SMART" id="SM00867"/>
    </source>
</evidence>
<dbReference type="PANTHER" id="PTHR34406">
    <property type="entry name" value="PROTEIN YCEI"/>
    <property type="match status" value="1"/>
</dbReference>
<dbReference type="EMBL" id="CP012333">
    <property type="protein sequence ID" value="AKV03394.1"/>
    <property type="molecule type" value="Genomic_DNA"/>
</dbReference>
<organism evidence="2 3">
    <name type="scientific">Labilithrix luteola</name>
    <dbReference type="NCBI Taxonomy" id="1391654"/>
    <lineage>
        <taxon>Bacteria</taxon>
        <taxon>Pseudomonadati</taxon>
        <taxon>Myxococcota</taxon>
        <taxon>Polyangia</taxon>
        <taxon>Polyangiales</taxon>
        <taxon>Labilitrichaceae</taxon>
        <taxon>Labilithrix</taxon>
    </lineage>
</organism>
<dbReference type="KEGG" id="llu:AKJ09_10057"/>
<feature type="domain" description="Lipid/polyisoprenoid-binding YceI-like" evidence="1">
    <location>
        <begin position="47"/>
        <end position="208"/>
    </location>
</feature>
<dbReference type="InterPro" id="IPR007372">
    <property type="entry name" value="Lipid/polyisoprenoid-bd_YceI"/>
</dbReference>
<name>A0A0K1QCC1_9BACT</name>
<dbReference type="Pfam" id="PF04264">
    <property type="entry name" value="YceI"/>
    <property type="match status" value="1"/>
</dbReference>
<dbReference type="InterPro" id="IPR036761">
    <property type="entry name" value="TTHA0802/YceI-like_sf"/>
</dbReference>
<protein>
    <submittedName>
        <fullName evidence="2">Rhodanese-like domain protein</fullName>
    </submittedName>
</protein>
<dbReference type="SMART" id="SM00867">
    <property type="entry name" value="YceI"/>
    <property type="match status" value="1"/>
</dbReference>
<sequence>MFFALAALSIVATGCDDPAKGKAKATTTEAVGSAAAPVTAASATTADYKFDNNGSKITWTGSKVTGKHDGGFGDFKGTVHLVDGAPEKSSVKVEIDAASINSDQEKLTGHLKSPDFFDVAKFTKVDFTSTEVKKGGEKGATHTITGNLSLHGVTKAITFPATIKVEGDQVSVESEFAVNRKDFGINYPGKQDDLIRDDVLVKLSVHAKK</sequence>
<dbReference type="PANTHER" id="PTHR34406:SF1">
    <property type="entry name" value="PROTEIN YCEI"/>
    <property type="match status" value="1"/>
</dbReference>
<dbReference type="Proteomes" id="UP000064967">
    <property type="component" value="Chromosome"/>
</dbReference>
<reference evidence="2 3" key="1">
    <citation type="submission" date="2015-08" db="EMBL/GenBank/DDBJ databases">
        <authorList>
            <person name="Babu N.S."/>
            <person name="Beckwith C.J."/>
            <person name="Beseler K.G."/>
            <person name="Brison A."/>
            <person name="Carone J.V."/>
            <person name="Caskin T.P."/>
            <person name="Diamond M."/>
            <person name="Durham M.E."/>
            <person name="Foxe J.M."/>
            <person name="Go M."/>
            <person name="Henderson B.A."/>
            <person name="Jones I.B."/>
            <person name="McGettigan J.A."/>
            <person name="Micheletti S.J."/>
            <person name="Nasrallah M.E."/>
            <person name="Ortiz D."/>
            <person name="Piller C.R."/>
            <person name="Privatt S.R."/>
            <person name="Schneider S.L."/>
            <person name="Sharp S."/>
            <person name="Smith T.C."/>
            <person name="Stanton J.D."/>
            <person name="Ullery H.E."/>
            <person name="Wilson R.J."/>
            <person name="Serrano M.G."/>
            <person name="Buck G."/>
            <person name="Lee V."/>
            <person name="Wang Y."/>
            <person name="Carvalho R."/>
            <person name="Voegtly L."/>
            <person name="Shi R."/>
            <person name="Duckworth R."/>
            <person name="Johnson A."/>
            <person name="Loviza R."/>
            <person name="Walstead R."/>
            <person name="Shah Z."/>
            <person name="Kiflezghi M."/>
            <person name="Wade K."/>
            <person name="Ball S.L."/>
            <person name="Bradley K.W."/>
            <person name="Asai D.J."/>
            <person name="Bowman C.A."/>
            <person name="Russell D.A."/>
            <person name="Pope W.H."/>
            <person name="Jacobs-Sera D."/>
            <person name="Hendrix R.W."/>
            <person name="Hatfull G.F."/>
        </authorList>
    </citation>
    <scope>NUCLEOTIDE SEQUENCE [LARGE SCALE GENOMIC DNA]</scope>
    <source>
        <strain evidence="2 3">DSM 27648</strain>
    </source>
</reference>
<accession>A0A0K1QCC1</accession>
<keyword evidence="3" id="KW-1185">Reference proteome</keyword>
<evidence type="ECO:0000313" key="3">
    <source>
        <dbReference type="Proteomes" id="UP000064967"/>
    </source>
</evidence>
<dbReference type="STRING" id="1391654.AKJ09_10057"/>
<dbReference type="SUPFAM" id="SSF101874">
    <property type="entry name" value="YceI-like"/>
    <property type="match status" value="1"/>
</dbReference>
<dbReference type="AlphaFoldDB" id="A0A0K1QCC1"/>
<gene>
    <name evidence="2" type="ORF">AKJ09_10057</name>
</gene>
<proteinExistence type="predicted"/>
<dbReference type="Gene3D" id="2.40.128.110">
    <property type="entry name" value="Lipid/polyisoprenoid-binding, YceI-like"/>
    <property type="match status" value="1"/>
</dbReference>
<evidence type="ECO:0000313" key="2">
    <source>
        <dbReference type="EMBL" id="AKV03394.1"/>
    </source>
</evidence>